<evidence type="ECO:0000256" key="2">
    <source>
        <dbReference type="ARBA" id="ARBA00023150"/>
    </source>
</evidence>
<comment type="caution">
    <text evidence="3">The sequence shown here is derived from an EMBL/GenBank/DDBJ whole genome shotgun (WGS) entry which is preliminary data.</text>
</comment>
<dbReference type="GO" id="GO:0061799">
    <property type="term" value="F:cyclic pyranopterin monophosphate synthase activity"/>
    <property type="evidence" value="ECO:0007669"/>
    <property type="project" value="TreeGrafter"/>
</dbReference>
<dbReference type="InterPro" id="IPR050105">
    <property type="entry name" value="MoCo_biosynth_MoaA/MoaC"/>
</dbReference>
<dbReference type="EMBL" id="PKPP01015603">
    <property type="protein sequence ID" value="PWA38466.1"/>
    <property type="molecule type" value="Genomic_DNA"/>
</dbReference>
<dbReference type="AlphaFoldDB" id="A0A2U1KNX1"/>
<evidence type="ECO:0000313" key="4">
    <source>
        <dbReference type="Proteomes" id="UP000245207"/>
    </source>
</evidence>
<evidence type="ECO:0000256" key="1">
    <source>
        <dbReference type="ARBA" id="ARBA00005046"/>
    </source>
</evidence>
<dbReference type="GO" id="GO:0061798">
    <property type="term" value="F:GTP 3',8'-cyclase activity"/>
    <property type="evidence" value="ECO:0007669"/>
    <property type="project" value="TreeGrafter"/>
</dbReference>
<organism evidence="3 4">
    <name type="scientific">Artemisia annua</name>
    <name type="common">Sweet wormwood</name>
    <dbReference type="NCBI Taxonomy" id="35608"/>
    <lineage>
        <taxon>Eukaryota</taxon>
        <taxon>Viridiplantae</taxon>
        <taxon>Streptophyta</taxon>
        <taxon>Embryophyta</taxon>
        <taxon>Tracheophyta</taxon>
        <taxon>Spermatophyta</taxon>
        <taxon>Magnoliopsida</taxon>
        <taxon>eudicotyledons</taxon>
        <taxon>Gunneridae</taxon>
        <taxon>Pentapetalae</taxon>
        <taxon>asterids</taxon>
        <taxon>campanulids</taxon>
        <taxon>Asterales</taxon>
        <taxon>Asteraceae</taxon>
        <taxon>Asteroideae</taxon>
        <taxon>Anthemideae</taxon>
        <taxon>Artemisiinae</taxon>
        <taxon>Artemisia</taxon>
    </lineage>
</organism>
<comment type="pathway">
    <text evidence="1">Cofactor biosynthesis; molybdopterin biosynthesis.</text>
</comment>
<protein>
    <submittedName>
        <fullName evidence="3">Cofactor of nitrate reductase and xanthine dehydrogenase 2</fullName>
    </submittedName>
</protein>
<dbReference type="GO" id="GO:0006777">
    <property type="term" value="P:Mo-molybdopterin cofactor biosynthetic process"/>
    <property type="evidence" value="ECO:0007669"/>
    <property type="project" value="UniProtKB-KW"/>
</dbReference>
<evidence type="ECO:0000313" key="3">
    <source>
        <dbReference type="EMBL" id="PWA38466.1"/>
    </source>
</evidence>
<proteinExistence type="predicted"/>
<name>A0A2U1KNX1_ARTAN</name>
<dbReference type="PANTHER" id="PTHR22960">
    <property type="entry name" value="MOLYBDOPTERIN COFACTOR SYNTHESIS PROTEIN A"/>
    <property type="match status" value="1"/>
</dbReference>
<accession>A0A2U1KNX1</accession>
<dbReference type="STRING" id="35608.A0A2U1KNX1"/>
<gene>
    <name evidence="3" type="ORF">CTI12_AA566530</name>
</gene>
<dbReference type="PANTHER" id="PTHR22960:SF0">
    <property type="entry name" value="MOLYBDENUM COFACTOR BIOSYNTHESIS PROTEIN 1"/>
    <property type="match status" value="1"/>
</dbReference>
<dbReference type="Gene3D" id="3.20.20.70">
    <property type="entry name" value="Aldolase class I"/>
    <property type="match status" value="1"/>
</dbReference>
<dbReference type="Proteomes" id="UP000245207">
    <property type="component" value="Unassembled WGS sequence"/>
</dbReference>
<keyword evidence="2" id="KW-0501">Molybdenum cofactor biosynthesis</keyword>
<dbReference type="OrthoDB" id="429626at2759"/>
<dbReference type="InterPro" id="IPR013785">
    <property type="entry name" value="Aldolase_TIM"/>
</dbReference>
<reference evidence="3 4" key="1">
    <citation type="journal article" date="2018" name="Mol. Plant">
        <title>The genome of Artemisia annua provides insight into the evolution of Asteraceae family and artemisinin biosynthesis.</title>
        <authorList>
            <person name="Shen Q."/>
            <person name="Zhang L."/>
            <person name="Liao Z."/>
            <person name="Wang S."/>
            <person name="Yan T."/>
            <person name="Shi P."/>
            <person name="Liu M."/>
            <person name="Fu X."/>
            <person name="Pan Q."/>
            <person name="Wang Y."/>
            <person name="Lv Z."/>
            <person name="Lu X."/>
            <person name="Zhang F."/>
            <person name="Jiang W."/>
            <person name="Ma Y."/>
            <person name="Chen M."/>
            <person name="Hao X."/>
            <person name="Li L."/>
            <person name="Tang Y."/>
            <person name="Lv G."/>
            <person name="Zhou Y."/>
            <person name="Sun X."/>
            <person name="Brodelius P.E."/>
            <person name="Rose J.K.C."/>
            <person name="Tang K."/>
        </authorList>
    </citation>
    <scope>NUCLEOTIDE SEQUENCE [LARGE SCALE GENOMIC DNA]</scope>
    <source>
        <strain evidence="4">cv. Huhao1</strain>
        <tissue evidence="3">Leaf</tissue>
    </source>
</reference>
<keyword evidence="4" id="KW-1185">Reference proteome</keyword>
<sequence>MSVIHKIHLRVYYWGVYTEPLMRDPIRDGADDNELRQIIGAAVKRKKASHAGMFDIAKTPNRLMIHVGG</sequence>